<dbReference type="GO" id="GO:0009279">
    <property type="term" value="C:cell outer membrane"/>
    <property type="evidence" value="ECO:0007669"/>
    <property type="project" value="UniProtKB-SubCell"/>
</dbReference>
<dbReference type="AlphaFoldDB" id="A0A8J3EC15"/>
<feature type="region of interest" description="Disordered" evidence="4">
    <location>
        <begin position="79"/>
        <end position="104"/>
    </location>
</feature>
<evidence type="ECO:0000256" key="3">
    <source>
        <dbReference type="ARBA" id="ARBA00023237"/>
    </source>
</evidence>
<protein>
    <submittedName>
        <fullName evidence="5">Uncharacterized protein</fullName>
    </submittedName>
</protein>
<name>A0A8J3EC15_9PROT</name>
<comment type="caution">
    <text evidence="5">The sequence shown here is derived from an EMBL/GenBank/DDBJ whole genome shotgun (WGS) entry which is preliminary data.</text>
</comment>
<accession>A0A8J3EC15</accession>
<evidence type="ECO:0000256" key="1">
    <source>
        <dbReference type="ARBA" id="ARBA00004442"/>
    </source>
</evidence>
<evidence type="ECO:0000313" key="6">
    <source>
        <dbReference type="Proteomes" id="UP000597507"/>
    </source>
</evidence>
<evidence type="ECO:0000256" key="2">
    <source>
        <dbReference type="ARBA" id="ARBA00023136"/>
    </source>
</evidence>
<dbReference type="Gene3D" id="2.40.170.20">
    <property type="entry name" value="TonB-dependent receptor, beta-barrel domain"/>
    <property type="match status" value="1"/>
</dbReference>
<evidence type="ECO:0000256" key="4">
    <source>
        <dbReference type="SAM" id="MobiDB-lite"/>
    </source>
</evidence>
<gene>
    <name evidence="5" type="ORF">GCM10010964_32460</name>
</gene>
<organism evidence="5 6">
    <name type="scientific">Caldovatus sediminis</name>
    <dbReference type="NCBI Taxonomy" id="2041189"/>
    <lineage>
        <taxon>Bacteria</taxon>
        <taxon>Pseudomonadati</taxon>
        <taxon>Pseudomonadota</taxon>
        <taxon>Alphaproteobacteria</taxon>
        <taxon>Acetobacterales</taxon>
        <taxon>Roseomonadaceae</taxon>
        <taxon>Caldovatus</taxon>
    </lineage>
</organism>
<comment type="subcellular location">
    <subcellularLocation>
        <location evidence="1">Cell outer membrane</location>
    </subcellularLocation>
</comment>
<evidence type="ECO:0000313" key="5">
    <source>
        <dbReference type="EMBL" id="GGG42466.1"/>
    </source>
</evidence>
<keyword evidence="6" id="KW-1185">Reference proteome</keyword>
<reference evidence="5 6" key="1">
    <citation type="journal article" date="2014" name="Int. J. Syst. Evol. Microbiol.">
        <title>Complete genome sequence of Corynebacterium casei LMG S-19264T (=DSM 44701T), isolated from a smear-ripened cheese.</title>
        <authorList>
            <consortium name="US DOE Joint Genome Institute (JGI-PGF)"/>
            <person name="Walter F."/>
            <person name="Albersmeier A."/>
            <person name="Kalinowski J."/>
            <person name="Ruckert C."/>
        </authorList>
    </citation>
    <scope>NUCLEOTIDE SEQUENCE [LARGE SCALE GENOMIC DNA]</scope>
    <source>
        <strain evidence="5 6">CGMCC 1.16330</strain>
    </source>
</reference>
<feature type="compositionally biased region" description="Polar residues" evidence="4">
    <location>
        <begin position="79"/>
        <end position="93"/>
    </location>
</feature>
<dbReference type="InterPro" id="IPR036942">
    <property type="entry name" value="Beta-barrel_TonB_sf"/>
</dbReference>
<keyword evidence="3" id="KW-0998">Cell outer membrane</keyword>
<feature type="region of interest" description="Disordered" evidence="4">
    <location>
        <begin position="116"/>
        <end position="145"/>
    </location>
</feature>
<dbReference type="Proteomes" id="UP000597507">
    <property type="component" value="Unassembled WGS sequence"/>
</dbReference>
<dbReference type="EMBL" id="BMKS01000011">
    <property type="protein sequence ID" value="GGG42466.1"/>
    <property type="molecule type" value="Genomic_DNA"/>
</dbReference>
<sequence>MRVDGFEVSATGRIPENRNLIADYTRLESEIVRSKNRAEAGRQFADVAPDTLSPRTTCNLPHGVQIGGGAPSWTVATATRPTRSECQAISATTPPSPGRGDGPMRGLRFRRKALNLGDAPMPDGRERGSARQTAGEGRCGERGRAERRCPLRRLPCC</sequence>
<proteinExistence type="predicted"/>
<keyword evidence="2" id="KW-0472">Membrane</keyword>